<accession>A0A0X3P2K4</accession>
<name>A0A0X3P2K4_SCHSO</name>
<sequence length="112" mass="12956">MVNLLEAFPRPSEAAYVSRMHFRRRKLSQDRFSSTFRYLFLPARSLPTTRSFVIPVFPKRTPGNHVPMIRSNGSNTCRFRTSVLLPDYLPWKFTQEPAHLPAAASSSVQYRP</sequence>
<dbReference type="EMBL" id="GEEE01017014">
    <property type="protein sequence ID" value="JAP46211.1"/>
    <property type="molecule type" value="Transcribed_RNA"/>
</dbReference>
<protein>
    <submittedName>
        <fullName evidence="1">Uncharacterized protein</fullName>
    </submittedName>
</protein>
<proteinExistence type="predicted"/>
<evidence type="ECO:0000313" key="1">
    <source>
        <dbReference type="EMBL" id="JAP46211.1"/>
    </source>
</evidence>
<dbReference type="AlphaFoldDB" id="A0A0X3P2K4"/>
<organism evidence="1">
    <name type="scientific">Schistocephalus solidus</name>
    <name type="common">Tapeworm</name>
    <dbReference type="NCBI Taxonomy" id="70667"/>
    <lineage>
        <taxon>Eukaryota</taxon>
        <taxon>Metazoa</taxon>
        <taxon>Spiralia</taxon>
        <taxon>Lophotrochozoa</taxon>
        <taxon>Platyhelminthes</taxon>
        <taxon>Cestoda</taxon>
        <taxon>Eucestoda</taxon>
        <taxon>Diphyllobothriidea</taxon>
        <taxon>Diphyllobothriidae</taxon>
        <taxon>Schistocephalus</taxon>
    </lineage>
</organism>
<gene>
    <name evidence="1" type="ORF">TR97760</name>
</gene>
<reference evidence="1" key="1">
    <citation type="submission" date="2016-01" db="EMBL/GenBank/DDBJ databases">
        <title>Reference transcriptome for the parasite Schistocephalus solidus: insights into the molecular evolution of parasitism.</title>
        <authorList>
            <person name="Hebert F.O."/>
            <person name="Grambauer S."/>
            <person name="Barber I."/>
            <person name="Landry C.R."/>
            <person name="Aubin-Horth N."/>
        </authorList>
    </citation>
    <scope>NUCLEOTIDE SEQUENCE</scope>
</reference>